<keyword evidence="6" id="KW-0548">Nucleotidyltransferase</keyword>
<reference evidence="17 18" key="1">
    <citation type="journal article" date="2009" name="Nature">
        <title>Evolution of pathogenicity and sexual reproduction in eight Candida genomes.</title>
        <authorList>
            <person name="Butler G."/>
            <person name="Rasmussen M.D."/>
            <person name="Lin M.F."/>
            <person name="Santos M.A."/>
            <person name="Sakthikumar S."/>
            <person name="Munro C.A."/>
            <person name="Rheinbay E."/>
            <person name="Grabherr M."/>
            <person name="Forche A."/>
            <person name="Reedy J.L."/>
            <person name="Agrafioti I."/>
            <person name="Arnaud M.B."/>
            <person name="Bates S."/>
            <person name="Brown A.J."/>
            <person name="Brunke S."/>
            <person name="Costanzo M.C."/>
            <person name="Fitzpatrick D.A."/>
            <person name="de Groot P.W."/>
            <person name="Harris D."/>
            <person name="Hoyer L.L."/>
            <person name="Hube B."/>
            <person name="Klis F.M."/>
            <person name="Kodira C."/>
            <person name="Lennard N."/>
            <person name="Logue M.E."/>
            <person name="Martin R."/>
            <person name="Neiman A.M."/>
            <person name="Nikolaou E."/>
            <person name="Quail M.A."/>
            <person name="Quinn J."/>
            <person name="Santos M.C."/>
            <person name="Schmitzberger F.F."/>
            <person name="Sherlock G."/>
            <person name="Shah P."/>
            <person name="Silverstein K.A."/>
            <person name="Skrzypek M.S."/>
            <person name="Soll D."/>
            <person name="Staggs R."/>
            <person name="Stansfield I."/>
            <person name="Stumpf M.P."/>
            <person name="Sudbery P.E."/>
            <person name="Srikantha T."/>
            <person name="Zeng Q."/>
            <person name="Berman J."/>
            <person name="Berriman M."/>
            <person name="Heitman J."/>
            <person name="Gow N.A."/>
            <person name="Lorenz M.C."/>
            <person name="Birren B.W."/>
            <person name="Kellis M."/>
            <person name="Cuomo C.A."/>
        </authorList>
    </citation>
    <scope>NUCLEOTIDE SEQUENCE [LARGE SCALE GENOMIC DNA]</scope>
    <source>
        <strain evidence="18">ATCC MYA-3404 / T1</strain>
    </source>
</reference>
<dbReference type="InterPro" id="IPR019760">
    <property type="entry name" value="DNA-dir_DNA_pol_A_CS"/>
</dbReference>
<evidence type="ECO:0000256" key="14">
    <source>
        <dbReference type="ARBA" id="ARBA00057053"/>
    </source>
</evidence>
<dbReference type="Pfam" id="PF00476">
    <property type="entry name" value="DNA_pol_A"/>
    <property type="match status" value="1"/>
</dbReference>
<dbReference type="PANTHER" id="PTHR10267">
    <property type="entry name" value="DNA POLYMERASE SUBUNIT GAMMA-1"/>
    <property type="match status" value="1"/>
</dbReference>
<keyword evidence="7" id="KW-0235">DNA replication</keyword>
<evidence type="ECO:0000313" key="18">
    <source>
        <dbReference type="Proteomes" id="UP000002037"/>
    </source>
</evidence>
<evidence type="ECO:0000256" key="1">
    <source>
        <dbReference type="ARBA" id="ARBA00001946"/>
    </source>
</evidence>
<protein>
    <recommendedName>
        <fullName evidence="15">DNA polymerase gamma</fullName>
        <ecNumber evidence="4">2.7.7.7</ecNumber>
    </recommendedName>
    <alternativeName>
        <fullName evidence="12">Mitochondrial DNA polymerase catalytic subunit</fullName>
    </alternativeName>
</protein>
<keyword evidence="9" id="KW-0239">DNA-directed DNA polymerase</keyword>
<feature type="domain" description="DNA-directed DNA polymerase family A palm" evidence="16">
    <location>
        <begin position="728"/>
        <end position="961"/>
    </location>
</feature>
<dbReference type="GO" id="GO:0005760">
    <property type="term" value="C:gamma DNA polymerase complex"/>
    <property type="evidence" value="ECO:0007669"/>
    <property type="project" value="InterPro"/>
</dbReference>
<keyword evidence="18" id="KW-1185">Reference proteome</keyword>
<keyword evidence="8" id="KW-0460">Magnesium</keyword>
<evidence type="ECO:0000256" key="5">
    <source>
        <dbReference type="ARBA" id="ARBA00022679"/>
    </source>
</evidence>
<organism evidence="17 18">
    <name type="scientific">Candida tropicalis (strain ATCC MYA-3404 / T1)</name>
    <name type="common">Yeast</name>
    <dbReference type="NCBI Taxonomy" id="294747"/>
    <lineage>
        <taxon>Eukaryota</taxon>
        <taxon>Fungi</taxon>
        <taxon>Dikarya</taxon>
        <taxon>Ascomycota</taxon>
        <taxon>Saccharomycotina</taxon>
        <taxon>Pichiomycetes</taxon>
        <taxon>Debaryomycetaceae</taxon>
        <taxon>Candida/Lodderomyces clade</taxon>
        <taxon>Candida</taxon>
    </lineage>
</organism>
<dbReference type="VEuPathDB" id="FungiDB:CTRG_02847"/>
<evidence type="ECO:0000256" key="4">
    <source>
        <dbReference type="ARBA" id="ARBA00012417"/>
    </source>
</evidence>
<proteinExistence type="inferred from homology"/>
<dbReference type="KEGG" id="ctp:CTRG_02847"/>
<sequence>MIKDRSVLRRSLMRRYPICRFTTSRLHKQEHAQQQFKEQPRVNQLGIQYLSNDLHKRIFPTTSTNDYLTPKSKELLEISKKHLDTNQLLGKKTQINEPINIQNFPNLVGKSLDEHFYKLGIKSSEPYLSMARKFLSGNIPIKPNEKEWILQSGWTRYEIGKEPELVEFPLEDELVFDVEVLFKVSKYPVMATCASSKAWYGWVSPVLIQILNGVPKNELDWNHLIPMNCMKKEKVIVGYNVSYDRARVLDEYNIKQSKAFYIDGMSLHVAISGICSQQRPTWAKYNKSKRMANDLDSNPDSETFLNKSINIANNWDPSELTNDEFQEILMKEFPESTVNMDIETDPWLLKGSPNSLANVANFHCNIELDKHDRKDFESENPQLLINRFHKLMNYCANDVMATFEVTKKLFPVFLSRVPHPVSFAALRHLGNLILPTTTKWSKYLESAESCYQKNRTEVTSTLEERANELVQFVIQQKSELIPDYEQDPWLSQLNWTLKQAKLKKDGTLPKKVAYLTGYPEWYRDLFKSTGGREMNLSLRTRITPLLLRLKWEGYPLFWVNSQGWCFKVPYGDDEVIEKLEAKNYIQPQLPEEEMDILDSLRANGKAYVLFKVPHPDGPKARCTHILSKQYVRYFEDGTLTSEYEHASKILKLNNEASYWLSNRNRIMDQFVVYNQSSKTKFFDTKKQIKEHKEMAIILPNLATMGTITRRATENTWLTASNAKKNRIGSELKALIEAPKGYCFIGADVDSEELWIASLVGDSMFEIHGGTALGWMTLEGEKSQKTDLHSKTSSILGISRNDAKVFNYGRIYGAGIKFASRLLKQFNNSISDKEANEIAKKLYDNTKGMTGRSKHFNNNQPKLYYGGSESVMFNALEAIAQQDEPKTPVLGARITDALNVKNLKNNNYMTSRVNWTIQSSGVDYLHLLIISMEYLCEKYGIEDARLAITVHDELRYLVKENDKYKAALLLQISNVWTRAMFCEQLGIKEVPQSCAFFSEVDIDFILRKEVSMDCVTPSNPTPIPSGESMNILGLLERCNNGKILEEGDKKIKPLKLTNVKYVKRDPVIFELDKDLPRSCKIAKVKLQSSNDTKEWKQNLYAFARAKGRANDQLDLGKDIEIEPPKRKKIIKKKPKRNDLIDVDIQVKDENLAKEIIKQYEEPPRYSPSLAGSNVTYKKDKILRSSRIVSTRNNSTTPRKSQILNNPRVVYKKDDELSRFVNSAPRSSSSASSASPRGIIYQRRNLSTSTMEITTREKLRRGIRLRSSHN</sequence>
<dbReference type="HOGENOM" id="CLU_001524_2_1_1"/>
<evidence type="ECO:0000256" key="10">
    <source>
        <dbReference type="ARBA" id="ARBA00023125"/>
    </source>
</evidence>
<dbReference type="Gene3D" id="3.30.420.390">
    <property type="match status" value="2"/>
</dbReference>
<dbReference type="STRING" id="294747.C5M8X5"/>
<evidence type="ECO:0000313" key="17">
    <source>
        <dbReference type="EMBL" id="EER34029.1"/>
    </source>
</evidence>
<dbReference type="GO" id="GO:0006995">
    <property type="term" value="P:cellular response to nitrogen starvation"/>
    <property type="evidence" value="ECO:0007669"/>
    <property type="project" value="EnsemblFungi"/>
</dbReference>
<dbReference type="OrthoDB" id="5588663at2759"/>
<evidence type="ECO:0000256" key="9">
    <source>
        <dbReference type="ARBA" id="ARBA00022932"/>
    </source>
</evidence>
<evidence type="ECO:0000256" key="7">
    <source>
        <dbReference type="ARBA" id="ARBA00022705"/>
    </source>
</evidence>
<dbReference type="AlphaFoldDB" id="C5M8X5"/>
<dbReference type="InterPro" id="IPR043502">
    <property type="entry name" value="DNA/RNA_pol_sf"/>
</dbReference>
<keyword evidence="5" id="KW-0808">Transferase</keyword>
<dbReference type="GO" id="GO:0003887">
    <property type="term" value="F:DNA-directed DNA polymerase activity"/>
    <property type="evidence" value="ECO:0007669"/>
    <property type="project" value="UniProtKB-KW"/>
</dbReference>
<dbReference type="EMBL" id="GG692397">
    <property type="protein sequence ID" value="EER34029.1"/>
    <property type="molecule type" value="Genomic_DNA"/>
</dbReference>
<keyword evidence="11" id="KW-0496">Mitochondrion</keyword>
<dbReference type="InterPro" id="IPR001098">
    <property type="entry name" value="DNA-dir_DNA_pol_A_palm_dom"/>
</dbReference>
<evidence type="ECO:0000256" key="15">
    <source>
        <dbReference type="ARBA" id="ARBA00069489"/>
    </source>
</evidence>
<evidence type="ECO:0000256" key="3">
    <source>
        <dbReference type="ARBA" id="ARBA00007705"/>
    </source>
</evidence>
<dbReference type="SMART" id="SM00482">
    <property type="entry name" value="POLAc"/>
    <property type="match status" value="1"/>
</dbReference>
<dbReference type="SUPFAM" id="SSF53098">
    <property type="entry name" value="Ribonuclease H-like"/>
    <property type="match status" value="1"/>
</dbReference>
<dbReference type="PANTHER" id="PTHR10267:SF0">
    <property type="entry name" value="DNA POLYMERASE SUBUNIT GAMMA-1"/>
    <property type="match status" value="1"/>
</dbReference>
<dbReference type="InterPro" id="IPR041336">
    <property type="entry name" value="DNApol_Exo"/>
</dbReference>
<dbReference type="Pfam" id="PF18136">
    <property type="entry name" value="DNApol_Exo"/>
    <property type="match status" value="1"/>
</dbReference>
<evidence type="ECO:0000256" key="12">
    <source>
        <dbReference type="ARBA" id="ARBA00031966"/>
    </source>
</evidence>
<evidence type="ECO:0000256" key="2">
    <source>
        <dbReference type="ARBA" id="ARBA00004173"/>
    </source>
</evidence>
<dbReference type="PROSITE" id="PS00447">
    <property type="entry name" value="DNA_POLYMERASE_A"/>
    <property type="match status" value="1"/>
</dbReference>
<comment type="cofactor">
    <cofactor evidence="1">
        <name>Mg(2+)</name>
        <dbReference type="ChEBI" id="CHEBI:18420"/>
    </cofactor>
</comment>
<gene>
    <name evidence="17" type="ORF">CTRG_02847</name>
</gene>
<dbReference type="SUPFAM" id="SSF56672">
    <property type="entry name" value="DNA/RNA polymerases"/>
    <property type="match status" value="1"/>
</dbReference>
<dbReference type="Gene3D" id="1.10.150.20">
    <property type="entry name" value="5' to 3' exonuclease, C-terminal subdomain"/>
    <property type="match status" value="1"/>
</dbReference>
<comment type="similarity">
    <text evidence="3">Belongs to the DNA polymerase type-A family.</text>
</comment>
<evidence type="ECO:0000256" key="8">
    <source>
        <dbReference type="ARBA" id="ARBA00022842"/>
    </source>
</evidence>
<dbReference type="GO" id="GO:0006264">
    <property type="term" value="P:mitochondrial DNA replication"/>
    <property type="evidence" value="ECO:0007669"/>
    <property type="project" value="EnsemblFungi"/>
</dbReference>
<evidence type="ECO:0000256" key="6">
    <source>
        <dbReference type="ARBA" id="ARBA00022695"/>
    </source>
</evidence>
<dbReference type="GO" id="GO:0032043">
    <property type="term" value="P:mitochondrial DNA catabolic process"/>
    <property type="evidence" value="ECO:0007669"/>
    <property type="project" value="EnsemblFungi"/>
</dbReference>
<comment type="catalytic activity">
    <reaction evidence="13">
        <text>DNA(n) + a 2'-deoxyribonucleoside 5'-triphosphate = DNA(n+1) + diphosphate</text>
        <dbReference type="Rhea" id="RHEA:22508"/>
        <dbReference type="Rhea" id="RHEA-COMP:17339"/>
        <dbReference type="Rhea" id="RHEA-COMP:17340"/>
        <dbReference type="ChEBI" id="CHEBI:33019"/>
        <dbReference type="ChEBI" id="CHEBI:61560"/>
        <dbReference type="ChEBI" id="CHEBI:173112"/>
        <dbReference type="EC" id="2.7.7.7"/>
    </reaction>
</comment>
<dbReference type="GeneID" id="8300350"/>
<evidence type="ECO:0000256" key="11">
    <source>
        <dbReference type="ARBA" id="ARBA00023128"/>
    </source>
</evidence>
<dbReference type="Gene3D" id="3.30.70.370">
    <property type="match status" value="1"/>
</dbReference>
<dbReference type="eggNOG" id="KOG3657">
    <property type="taxonomic scope" value="Eukaryota"/>
</dbReference>
<dbReference type="EC" id="2.7.7.7" evidence="4"/>
<evidence type="ECO:0000256" key="13">
    <source>
        <dbReference type="ARBA" id="ARBA00049244"/>
    </source>
</evidence>
<name>C5M8X5_CANTT</name>
<evidence type="ECO:0000259" key="16">
    <source>
        <dbReference type="SMART" id="SM00482"/>
    </source>
</evidence>
<dbReference type="InterPro" id="IPR002297">
    <property type="entry name" value="DNA-dir_DNA_pol_A_mt"/>
</dbReference>
<dbReference type="GO" id="GO:0008408">
    <property type="term" value="F:3'-5' exonuclease activity"/>
    <property type="evidence" value="ECO:0007669"/>
    <property type="project" value="EnsemblFungi"/>
</dbReference>
<dbReference type="Proteomes" id="UP000002037">
    <property type="component" value="Unassembled WGS sequence"/>
</dbReference>
<dbReference type="RefSeq" id="XP_002548550.1">
    <property type="nucleotide sequence ID" value="XM_002548504.1"/>
</dbReference>
<keyword evidence="10" id="KW-0238">DNA-binding</keyword>
<dbReference type="InterPro" id="IPR012337">
    <property type="entry name" value="RNaseH-like_sf"/>
</dbReference>
<dbReference type="PRINTS" id="PR00867">
    <property type="entry name" value="DNAPOLG"/>
</dbReference>
<comment type="subcellular location">
    <subcellularLocation>
        <location evidence="2">Mitochondrion</location>
    </subcellularLocation>
</comment>
<dbReference type="GO" id="GO:0003677">
    <property type="term" value="F:DNA binding"/>
    <property type="evidence" value="ECO:0007669"/>
    <property type="project" value="UniProtKB-KW"/>
</dbReference>
<dbReference type="FunFam" id="1.10.150.20:FF:000035">
    <property type="entry name" value="DNA polymerase gamma, mitochondrial"/>
    <property type="match status" value="1"/>
</dbReference>
<accession>C5M8X5</accession>
<comment type="function">
    <text evidence="14">Involved in the replication of mitochondrial DNA.</text>
</comment>